<proteinExistence type="predicted"/>
<sequence length="52" mass="5998">METERKADNETMPFLIDRRRLVSDQSLGGNAINSDLTLEPTQQQRQNYSSNQ</sequence>
<organism evidence="2 3">
    <name type="scientific">Rhodopirellula maiorica SM1</name>
    <dbReference type="NCBI Taxonomy" id="1265738"/>
    <lineage>
        <taxon>Bacteria</taxon>
        <taxon>Pseudomonadati</taxon>
        <taxon>Planctomycetota</taxon>
        <taxon>Planctomycetia</taxon>
        <taxon>Pirellulales</taxon>
        <taxon>Pirellulaceae</taxon>
        <taxon>Novipirellula</taxon>
    </lineage>
</organism>
<protein>
    <submittedName>
        <fullName evidence="2">Uncharacterized protein</fullName>
    </submittedName>
</protein>
<keyword evidence="3" id="KW-1185">Reference proteome</keyword>
<gene>
    <name evidence="2" type="ORF">RMSM_00566</name>
</gene>
<dbReference type="Proteomes" id="UP000011991">
    <property type="component" value="Unassembled WGS sequence"/>
</dbReference>
<evidence type="ECO:0000313" key="3">
    <source>
        <dbReference type="Proteomes" id="UP000011991"/>
    </source>
</evidence>
<accession>M5RT35</accession>
<name>M5RT35_9BACT</name>
<reference evidence="2 3" key="1">
    <citation type="journal article" date="2013" name="Mar. Genomics">
        <title>Expression of sulfatases in Rhodopirellula baltica and the diversity of sulfatases in the genus Rhodopirellula.</title>
        <authorList>
            <person name="Wegner C.E."/>
            <person name="Richter-Heitmann T."/>
            <person name="Klindworth A."/>
            <person name="Klockow C."/>
            <person name="Richter M."/>
            <person name="Achstetter T."/>
            <person name="Glockner F.O."/>
            <person name="Harder J."/>
        </authorList>
    </citation>
    <scope>NUCLEOTIDE SEQUENCE [LARGE SCALE GENOMIC DNA]</scope>
    <source>
        <strain evidence="2 3">SM1</strain>
    </source>
</reference>
<dbReference type="PATRIC" id="fig|1265738.3.peg.571"/>
<feature type="region of interest" description="Disordered" evidence="1">
    <location>
        <begin position="28"/>
        <end position="52"/>
    </location>
</feature>
<dbReference type="AlphaFoldDB" id="M5RT35"/>
<evidence type="ECO:0000256" key="1">
    <source>
        <dbReference type="SAM" id="MobiDB-lite"/>
    </source>
</evidence>
<evidence type="ECO:0000313" key="2">
    <source>
        <dbReference type="EMBL" id="EMI22503.1"/>
    </source>
</evidence>
<dbReference type="EMBL" id="ANOG01000087">
    <property type="protein sequence ID" value="EMI22503.1"/>
    <property type="molecule type" value="Genomic_DNA"/>
</dbReference>
<comment type="caution">
    <text evidence="2">The sequence shown here is derived from an EMBL/GenBank/DDBJ whole genome shotgun (WGS) entry which is preliminary data.</text>
</comment>